<dbReference type="PROSITE" id="PS00028">
    <property type="entry name" value="ZINC_FINGER_C2H2_1"/>
    <property type="match status" value="7"/>
</dbReference>
<evidence type="ECO:0000256" key="5">
    <source>
        <dbReference type="PROSITE-ProRule" id="PRU00042"/>
    </source>
</evidence>
<keyword evidence="3 5" id="KW-0863">Zinc-finger</keyword>
<evidence type="ECO:0000256" key="1">
    <source>
        <dbReference type="ARBA" id="ARBA00022723"/>
    </source>
</evidence>
<reference evidence="9" key="3">
    <citation type="submission" date="2025-08" db="UniProtKB">
        <authorList>
            <consortium name="Ensembl"/>
        </authorList>
    </citation>
    <scope>IDENTIFICATION</scope>
</reference>
<keyword evidence="6" id="KW-0175">Coiled coil</keyword>
<dbReference type="GO" id="GO:0000981">
    <property type="term" value="F:DNA-binding transcription factor activity, RNA polymerase II-specific"/>
    <property type="evidence" value="ECO:0007669"/>
    <property type="project" value="TreeGrafter"/>
</dbReference>
<feature type="region of interest" description="Disordered" evidence="7">
    <location>
        <begin position="687"/>
        <end position="722"/>
    </location>
</feature>
<feature type="compositionally biased region" description="Polar residues" evidence="7">
    <location>
        <begin position="692"/>
        <end position="715"/>
    </location>
</feature>
<evidence type="ECO:0000256" key="2">
    <source>
        <dbReference type="ARBA" id="ARBA00022737"/>
    </source>
</evidence>
<keyword evidence="10" id="KW-1185">Reference proteome</keyword>
<feature type="domain" description="C2H2-type" evidence="8">
    <location>
        <begin position="483"/>
        <end position="506"/>
    </location>
</feature>
<dbReference type="GO" id="GO:0000978">
    <property type="term" value="F:RNA polymerase II cis-regulatory region sequence-specific DNA binding"/>
    <property type="evidence" value="ECO:0007669"/>
    <property type="project" value="TreeGrafter"/>
</dbReference>
<feature type="domain" description="C2H2-type" evidence="8">
    <location>
        <begin position="343"/>
        <end position="371"/>
    </location>
</feature>
<evidence type="ECO:0000256" key="4">
    <source>
        <dbReference type="ARBA" id="ARBA00022833"/>
    </source>
</evidence>
<dbReference type="GO" id="GO:0008270">
    <property type="term" value="F:zinc ion binding"/>
    <property type="evidence" value="ECO:0007669"/>
    <property type="project" value="UniProtKB-KW"/>
</dbReference>
<dbReference type="Pfam" id="PF13912">
    <property type="entry name" value="zf-C2H2_6"/>
    <property type="match status" value="2"/>
</dbReference>
<protein>
    <recommendedName>
        <fullName evidence="8">C2H2-type domain-containing protein</fullName>
    </recommendedName>
</protein>
<feature type="domain" description="C2H2-type" evidence="8">
    <location>
        <begin position="316"/>
        <end position="343"/>
    </location>
</feature>
<feature type="domain" description="C2H2-type" evidence="8">
    <location>
        <begin position="288"/>
        <end position="316"/>
    </location>
</feature>
<reference evidence="9" key="4">
    <citation type="submission" date="2025-09" db="UniProtKB">
        <authorList>
            <consortium name="Ensembl"/>
        </authorList>
    </citation>
    <scope>IDENTIFICATION</scope>
</reference>
<sequence length="722" mass="82926">MSPAQPHQLSETKRPTRTHIRKYKRIQLFYIALTIRPMFLDMSFEVFFRSRVVSIMETLTAKALQDICQLMEETCVALREEIKHEQNQSNSRTNLKLQENGTWTEKPATCVANVEKTASPPCVRNFPVVEQILNEQEANGLWLDGDHSLEDEVPSSVILDREGQSQPLGQTTDQVIETWQAPLVIKQEEMDENDVEFQGYGEWMPGTNGANQNNPGESDEPDKSQSFGGSGKLKDLKRQHSPCRGSTGDAVAPKRKSHSSYTCEICGKIETQKHKLASHMITHTGMPYGCDVCGEKFMLLKFLIRHKQSKHTVKTYKCSLCEKTFLKAGFRDNHERSHSGKNYRCSDCGETFKERGDRDAHKCIVFTGKQLFSCSECSENFDRQYHLKRHQMDQHPFMMHQAHNPEPKSKDIQDQQAKQQSVGETIEKPYSCSVCPMVFVYRKSRENHERKHIQQDYCCSDCGKTFKELQQRKAHKCKGEQSFRCSVCGKDFEKQYILKRHQLEKHPPRVDQTVIPEPARQHFRQNTGKSYSCTVCGKGFIYIKSLNKHELTHWEVKVHRDPDTTMSLVQMANSQQLKSIDIEGQHRHFEVAEASEEPVKSKPTQYTSEVCGETCWNEGGMSKHMSIHTKRRFVCNVCGKVFRRQRALNMHQLVHKTCTQIRCLQCNQDFTSLYDLKKHQLEKNHVMEEQPPSDQNYAASVPGTQASVGSDQSTDMSDRGGQ</sequence>
<organism evidence="9 10">
    <name type="scientific">Esox lucius</name>
    <name type="common">Northern pike</name>
    <dbReference type="NCBI Taxonomy" id="8010"/>
    <lineage>
        <taxon>Eukaryota</taxon>
        <taxon>Metazoa</taxon>
        <taxon>Chordata</taxon>
        <taxon>Craniata</taxon>
        <taxon>Vertebrata</taxon>
        <taxon>Euteleostomi</taxon>
        <taxon>Actinopterygii</taxon>
        <taxon>Neopterygii</taxon>
        <taxon>Teleostei</taxon>
        <taxon>Protacanthopterygii</taxon>
        <taxon>Esociformes</taxon>
        <taxon>Esocidae</taxon>
        <taxon>Esox</taxon>
    </lineage>
</organism>
<dbReference type="PROSITE" id="PS50157">
    <property type="entry name" value="ZINC_FINGER_C2H2_2"/>
    <property type="match status" value="10"/>
</dbReference>
<keyword evidence="1" id="KW-0479">Metal-binding</keyword>
<feature type="domain" description="C2H2-type" evidence="8">
    <location>
        <begin position="531"/>
        <end position="553"/>
    </location>
</feature>
<dbReference type="GeneTree" id="ENSGT01150000286958"/>
<reference evidence="9" key="2">
    <citation type="submission" date="2020-02" db="EMBL/GenBank/DDBJ databases">
        <title>Esox lucius (northern pike) genome, fEsoLuc1, primary haplotype.</title>
        <authorList>
            <person name="Myers G."/>
            <person name="Karagic N."/>
            <person name="Meyer A."/>
            <person name="Pippel M."/>
            <person name="Reichard M."/>
            <person name="Winkler S."/>
            <person name="Tracey A."/>
            <person name="Sims Y."/>
            <person name="Howe K."/>
            <person name="Rhie A."/>
            <person name="Formenti G."/>
            <person name="Durbin R."/>
            <person name="Fedrigo O."/>
            <person name="Jarvis E.D."/>
        </authorList>
    </citation>
    <scope>NUCLEOTIDE SEQUENCE [LARGE SCALE GENOMIC DNA]</scope>
</reference>
<dbReference type="AlphaFoldDB" id="A0A3P9AA15"/>
<dbReference type="Bgee" id="ENSELUG00000000722">
    <property type="expression patterns" value="Expressed in testis and 14 other cell types or tissues"/>
</dbReference>
<dbReference type="Pfam" id="PF00096">
    <property type="entry name" value="zf-C2H2"/>
    <property type="match status" value="3"/>
</dbReference>
<feature type="coiled-coil region" evidence="6">
    <location>
        <begin position="61"/>
        <end position="88"/>
    </location>
</feature>
<dbReference type="InParanoid" id="A0A3P9AA15"/>
<dbReference type="Gene3D" id="3.30.160.60">
    <property type="entry name" value="Classic Zinc Finger"/>
    <property type="match status" value="7"/>
</dbReference>
<dbReference type="InterPro" id="IPR050752">
    <property type="entry name" value="C2H2-ZF_domain"/>
</dbReference>
<feature type="domain" description="C2H2-type" evidence="8">
    <location>
        <begin position="430"/>
        <end position="457"/>
    </location>
</feature>
<keyword evidence="4" id="KW-0862">Zinc</keyword>
<feature type="domain" description="C2H2-type" evidence="8">
    <location>
        <begin position="372"/>
        <end position="405"/>
    </location>
</feature>
<evidence type="ECO:0000313" key="9">
    <source>
        <dbReference type="Ensembl" id="ENSELUP00000038051.3"/>
    </source>
</evidence>
<dbReference type="PANTHER" id="PTHR24384:SF196">
    <property type="entry name" value="ZINC FINGER AND BTB DOMAIN-CONTAINING PROTEIN 11"/>
    <property type="match status" value="1"/>
</dbReference>
<feature type="domain" description="C2H2-type" evidence="8">
    <location>
        <begin position="261"/>
        <end position="288"/>
    </location>
</feature>
<dbReference type="InterPro" id="IPR036236">
    <property type="entry name" value="Znf_C2H2_sf"/>
</dbReference>
<feature type="domain" description="C2H2-type" evidence="8">
    <location>
        <begin position="661"/>
        <end position="690"/>
    </location>
</feature>
<name>A0A3P9AA15_ESOLU</name>
<evidence type="ECO:0000256" key="7">
    <source>
        <dbReference type="SAM" id="MobiDB-lite"/>
    </source>
</evidence>
<evidence type="ECO:0000256" key="3">
    <source>
        <dbReference type="ARBA" id="ARBA00022771"/>
    </source>
</evidence>
<reference evidence="10" key="1">
    <citation type="journal article" date="2014" name="PLoS ONE">
        <title>The genome and linkage map of the northern pike (Esox lucius): conserved synteny revealed between the salmonid sister group and the Neoteleostei.</title>
        <authorList>
            <person name="Rondeau E.B."/>
            <person name="Minkley D.R."/>
            <person name="Leong J.S."/>
            <person name="Messmer A.M."/>
            <person name="Jantzen J.R."/>
            <person name="von Schalburg K.R."/>
            <person name="Lemon C."/>
            <person name="Bird N.H."/>
            <person name="Koop B.F."/>
        </authorList>
    </citation>
    <scope>NUCLEOTIDE SEQUENCE</scope>
</reference>
<feature type="domain" description="C2H2-type" evidence="8">
    <location>
        <begin position="633"/>
        <end position="655"/>
    </location>
</feature>
<keyword evidence="2" id="KW-0677">Repeat</keyword>
<dbReference type="SUPFAM" id="SSF57667">
    <property type="entry name" value="beta-beta-alpha zinc fingers"/>
    <property type="match status" value="7"/>
</dbReference>
<evidence type="ECO:0000256" key="6">
    <source>
        <dbReference type="SAM" id="Coils"/>
    </source>
</evidence>
<dbReference type="SMART" id="SM00355">
    <property type="entry name" value="ZnF_C2H2"/>
    <property type="match status" value="11"/>
</dbReference>
<dbReference type="Ensembl" id="ENSELUT00000028158.3">
    <property type="protein sequence ID" value="ENSELUP00000038051.3"/>
    <property type="gene ID" value="ENSELUG00000000722.3"/>
</dbReference>
<proteinExistence type="predicted"/>
<evidence type="ECO:0000259" key="8">
    <source>
        <dbReference type="PROSITE" id="PS50157"/>
    </source>
</evidence>
<dbReference type="Proteomes" id="UP000265140">
    <property type="component" value="Chromosome 25"/>
</dbReference>
<dbReference type="InterPro" id="IPR013087">
    <property type="entry name" value="Znf_C2H2_type"/>
</dbReference>
<evidence type="ECO:0000313" key="10">
    <source>
        <dbReference type="Proteomes" id="UP000265140"/>
    </source>
</evidence>
<accession>A0A3P9AA15</accession>
<feature type="region of interest" description="Disordered" evidence="7">
    <location>
        <begin position="199"/>
        <end position="254"/>
    </location>
</feature>
<dbReference type="PANTHER" id="PTHR24384">
    <property type="entry name" value="FINGER PUTATIVE TRANSCRIPTION FACTOR FAMILY-RELATED"/>
    <property type="match status" value="1"/>
</dbReference>